<dbReference type="AlphaFoldDB" id="A0A6A6B2V6"/>
<dbReference type="RefSeq" id="XP_033393065.1">
    <property type="nucleotide sequence ID" value="XM_033541237.1"/>
</dbReference>
<name>A0A6A6B2V6_9PEZI</name>
<reference evidence="1" key="1">
    <citation type="journal article" date="2020" name="Stud. Mycol.">
        <title>101 Dothideomycetes genomes: a test case for predicting lifestyles and emergence of pathogens.</title>
        <authorList>
            <person name="Haridas S."/>
            <person name="Albert R."/>
            <person name="Binder M."/>
            <person name="Bloem J."/>
            <person name="Labutti K."/>
            <person name="Salamov A."/>
            <person name="Andreopoulos B."/>
            <person name="Baker S."/>
            <person name="Barry K."/>
            <person name="Bills G."/>
            <person name="Bluhm B."/>
            <person name="Cannon C."/>
            <person name="Castanera R."/>
            <person name="Culley D."/>
            <person name="Daum C."/>
            <person name="Ezra D."/>
            <person name="Gonzalez J."/>
            <person name="Henrissat B."/>
            <person name="Kuo A."/>
            <person name="Liang C."/>
            <person name="Lipzen A."/>
            <person name="Lutzoni F."/>
            <person name="Magnuson J."/>
            <person name="Mondo S."/>
            <person name="Nolan M."/>
            <person name="Ohm R."/>
            <person name="Pangilinan J."/>
            <person name="Park H.-J."/>
            <person name="Ramirez L."/>
            <person name="Alfaro M."/>
            <person name="Sun H."/>
            <person name="Tritt A."/>
            <person name="Yoshinaga Y."/>
            <person name="Zwiers L.-H."/>
            <person name="Turgeon B."/>
            <person name="Goodwin S."/>
            <person name="Spatafora J."/>
            <person name="Crous P."/>
            <person name="Grigoriev I."/>
        </authorList>
    </citation>
    <scope>NUCLEOTIDE SEQUENCE</scope>
    <source>
        <strain evidence="1">CBS 121167</strain>
    </source>
</reference>
<dbReference type="OrthoDB" id="2018619at2759"/>
<sequence length="65" mass="7105">MAVASNAVVAGTDLAGPSPRFFTTRRGGYIIVELSLLMQPWQLLNIASNFLIVADTRLSLVRSWV</sequence>
<evidence type="ECO:0000313" key="2">
    <source>
        <dbReference type="Proteomes" id="UP000799438"/>
    </source>
</evidence>
<dbReference type="Gene3D" id="1.10.4160.10">
    <property type="entry name" value="Hydantoin permease"/>
    <property type="match status" value="1"/>
</dbReference>
<protein>
    <submittedName>
        <fullName evidence="1">Uncharacterized protein</fullName>
    </submittedName>
</protein>
<dbReference type="EMBL" id="ML995504">
    <property type="protein sequence ID" value="KAF2137347.1"/>
    <property type="molecule type" value="Genomic_DNA"/>
</dbReference>
<accession>A0A6A6B2V6</accession>
<proteinExistence type="predicted"/>
<gene>
    <name evidence="1" type="ORF">K452DRAFT_291727</name>
</gene>
<evidence type="ECO:0000313" key="1">
    <source>
        <dbReference type="EMBL" id="KAF2137347.1"/>
    </source>
</evidence>
<organism evidence="1 2">
    <name type="scientific">Aplosporella prunicola CBS 121167</name>
    <dbReference type="NCBI Taxonomy" id="1176127"/>
    <lineage>
        <taxon>Eukaryota</taxon>
        <taxon>Fungi</taxon>
        <taxon>Dikarya</taxon>
        <taxon>Ascomycota</taxon>
        <taxon>Pezizomycotina</taxon>
        <taxon>Dothideomycetes</taxon>
        <taxon>Dothideomycetes incertae sedis</taxon>
        <taxon>Botryosphaeriales</taxon>
        <taxon>Aplosporellaceae</taxon>
        <taxon>Aplosporella</taxon>
    </lineage>
</organism>
<dbReference type="Proteomes" id="UP000799438">
    <property type="component" value="Unassembled WGS sequence"/>
</dbReference>
<keyword evidence="2" id="KW-1185">Reference proteome</keyword>
<dbReference type="GeneID" id="54298733"/>